<dbReference type="Gene3D" id="3.40.190.10">
    <property type="entry name" value="Periplasmic binding protein-like II"/>
    <property type="match status" value="2"/>
</dbReference>
<dbReference type="SUPFAM" id="SSF53850">
    <property type="entry name" value="Periplasmic binding protein-like II"/>
    <property type="match status" value="1"/>
</dbReference>
<comment type="caution">
    <text evidence="5">The sequence shown here is derived from an EMBL/GenBank/DDBJ whole genome shotgun (WGS) entry which is preliminary data.</text>
</comment>
<dbReference type="RefSeq" id="WP_106870319.1">
    <property type="nucleotide sequence ID" value="NZ_CP053841.1"/>
</dbReference>
<keyword evidence="2" id="KW-0813">Transport</keyword>
<accession>A0A2P8R2A2</accession>
<proteinExistence type="inferred from homology"/>
<name>A0A2P8R2A2_9BACT</name>
<dbReference type="OrthoDB" id="9777941at2"/>
<organism evidence="5 6">
    <name type="scientific">Campylobacter blaseri</name>
    <dbReference type="NCBI Taxonomy" id="2042961"/>
    <lineage>
        <taxon>Bacteria</taxon>
        <taxon>Pseudomonadati</taxon>
        <taxon>Campylobacterota</taxon>
        <taxon>Epsilonproteobacteria</taxon>
        <taxon>Campylobacterales</taxon>
        <taxon>Campylobacteraceae</taxon>
        <taxon>Campylobacter</taxon>
    </lineage>
</organism>
<dbReference type="GO" id="GO:0030288">
    <property type="term" value="C:outer membrane-bounded periplasmic space"/>
    <property type="evidence" value="ECO:0007669"/>
    <property type="project" value="TreeGrafter"/>
</dbReference>
<dbReference type="AlphaFoldDB" id="A0A2P8R2A2"/>
<dbReference type="Proteomes" id="UP000240535">
    <property type="component" value="Unassembled WGS sequence"/>
</dbReference>
<evidence type="ECO:0000313" key="6">
    <source>
        <dbReference type="Proteomes" id="UP000240535"/>
    </source>
</evidence>
<keyword evidence="3" id="KW-0732">Signal</keyword>
<dbReference type="Pfam" id="PF00497">
    <property type="entry name" value="SBP_bac_3"/>
    <property type="match status" value="1"/>
</dbReference>
<evidence type="ECO:0000256" key="3">
    <source>
        <dbReference type="ARBA" id="ARBA00022729"/>
    </source>
</evidence>
<evidence type="ECO:0000256" key="2">
    <source>
        <dbReference type="ARBA" id="ARBA00022448"/>
    </source>
</evidence>
<gene>
    <name evidence="5" type="ORF">CQ405_02580</name>
</gene>
<feature type="domain" description="Solute-binding protein family 3/N-terminal" evidence="4">
    <location>
        <begin position="28"/>
        <end position="252"/>
    </location>
</feature>
<dbReference type="GO" id="GO:0006865">
    <property type="term" value="P:amino acid transport"/>
    <property type="evidence" value="ECO:0007669"/>
    <property type="project" value="TreeGrafter"/>
</dbReference>
<keyword evidence="6" id="KW-1185">Reference proteome</keyword>
<protein>
    <recommendedName>
        <fullName evidence="4">Solute-binding protein family 3/N-terminal domain-containing protein</fullName>
    </recommendedName>
</protein>
<sequence length="272" mass="31111">MKKIFCIILCVATMLFSRTLKEIQDLGEIRIGVRLNFPPFSQEYQGEYNGFEVLLAKEIGRRIVGDKGKIVLLGVNAKDRIPMLQNNEADIMIANFSVTPEREKLVDVSLPYLLTMLGFLAPADSGLSKVVDFYNKRLLVIPGTTSEEYIKKNKNIFEPITIVNCKNTYDCFQKLKNNEADGYFHTVFSLANLEVIDNKYTVTNKHVSKPDYIAVAVQKGNKELVDIINKKIIELSKENFFKKAYDETFKIHYKGTIDRKYFLVDDVYSAFG</sequence>
<dbReference type="InterPro" id="IPR051455">
    <property type="entry name" value="Bact_solute-bind_prot3"/>
</dbReference>
<comment type="similarity">
    <text evidence="1">Belongs to the bacterial solute-binding protein 3 family.</text>
</comment>
<dbReference type="PANTHER" id="PTHR30085:SF6">
    <property type="entry name" value="ABC TRANSPORTER GLUTAMINE-BINDING PROTEIN GLNH"/>
    <property type="match status" value="1"/>
</dbReference>
<dbReference type="EMBL" id="PDHH01000002">
    <property type="protein sequence ID" value="PSM52635.1"/>
    <property type="molecule type" value="Genomic_DNA"/>
</dbReference>
<evidence type="ECO:0000256" key="1">
    <source>
        <dbReference type="ARBA" id="ARBA00010333"/>
    </source>
</evidence>
<evidence type="ECO:0000259" key="4">
    <source>
        <dbReference type="SMART" id="SM00062"/>
    </source>
</evidence>
<dbReference type="GO" id="GO:0005576">
    <property type="term" value="C:extracellular region"/>
    <property type="evidence" value="ECO:0007669"/>
    <property type="project" value="TreeGrafter"/>
</dbReference>
<dbReference type="InterPro" id="IPR001638">
    <property type="entry name" value="Solute-binding_3/MltF_N"/>
</dbReference>
<dbReference type="SMART" id="SM00062">
    <property type="entry name" value="PBPb"/>
    <property type="match status" value="1"/>
</dbReference>
<reference evidence="6" key="1">
    <citation type="submission" date="2017-10" db="EMBL/GenBank/DDBJ databases">
        <title>Campylobacter species from seals.</title>
        <authorList>
            <person name="Gilbert M.J."/>
            <person name="Zomer A.L."/>
            <person name="Timmerman A.J."/>
            <person name="Duim B."/>
            <person name="Wagenaar J.A."/>
        </authorList>
    </citation>
    <scope>NUCLEOTIDE SEQUENCE [LARGE SCALE GENOMIC DNA]</scope>
    <source>
        <strain evidence="6">17S00004-5</strain>
    </source>
</reference>
<dbReference type="PANTHER" id="PTHR30085">
    <property type="entry name" value="AMINO ACID ABC TRANSPORTER PERMEASE"/>
    <property type="match status" value="1"/>
</dbReference>
<evidence type="ECO:0000313" key="5">
    <source>
        <dbReference type="EMBL" id="PSM52635.1"/>
    </source>
</evidence>